<dbReference type="AlphaFoldDB" id="A0A8S4QGD3"/>
<protein>
    <submittedName>
        <fullName evidence="1">Jg27374 protein</fullName>
    </submittedName>
</protein>
<evidence type="ECO:0000313" key="2">
    <source>
        <dbReference type="Proteomes" id="UP000838756"/>
    </source>
</evidence>
<keyword evidence="2" id="KW-1185">Reference proteome</keyword>
<dbReference type="EMBL" id="CAKXAJ010007044">
    <property type="protein sequence ID" value="CAH2210254.1"/>
    <property type="molecule type" value="Genomic_DNA"/>
</dbReference>
<organism evidence="1 2">
    <name type="scientific">Pararge aegeria aegeria</name>
    <dbReference type="NCBI Taxonomy" id="348720"/>
    <lineage>
        <taxon>Eukaryota</taxon>
        <taxon>Metazoa</taxon>
        <taxon>Ecdysozoa</taxon>
        <taxon>Arthropoda</taxon>
        <taxon>Hexapoda</taxon>
        <taxon>Insecta</taxon>
        <taxon>Pterygota</taxon>
        <taxon>Neoptera</taxon>
        <taxon>Endopterygota</taxon>
        <taxon>Lepidoptera</taxon>
        <taxon>Glossata</taxon>
        <taxon>Ditrysia</taxon>
        <taxon>Papilionoidea</taxon>
        <taxon>Nymphalidae</taxon>
        <taxon>Satyrinae</taxon>
        <taxon>Satyrini</taxon>
        <taxon>Parargina</taxon>
        <taxon>Pararge</taxon>
    </lineage>
</organism>
<sequence length="92" mass="9982">AGELLLVQREALAVLQLGQAAAERQHAAAEVAVRRELAAEVLRRPAVEEVAASRALRAEGAVRFGYSLQSNKIITTDRIFGVEIELCSLRTL</sequence>
<reference evidence="1" key="1">
    <citation type="submission" date="2022-03" db="EMBL/GenBank/DDBJ databases">
        <authorList>
            <person name="Lindestad O."/>
        </authorList>
    </citation>
    <scope>NUCLEOTIDE SEQUENCE</scope>
</reference>
<evidence type="ECO:0000313" key="1">
    <source>
        <dbReference type="EMBL" id="CAH2210254.1"/>
    </source>
</evidence>
<comment type="caution">
    <text evidence="1">The sequence shown here is derived from an EMBL/GenBank/DDBJ whole genome shotgun (WGS) entry which is preliminary data.</text>
</comment>
<feature type="non-terminal residue" evidence="1">
    <location>
        <position position="1"/>
    </location>
</feature>
<gene>
    <name evidence="1" type="primary">jg27374</name>
    <name evidence="1" type="ORF">PAEG_LOCUS2165</name>
</gene>
<proteinExistence type="predicted"/>
<accession>A0A8S4QGD3</accession>
<name>A0A8S4QGD3_9NEOP</name>
<dbReference type="Proteomes" id="UP000838756">
    <property type="component" value="Unassembled WGS sequence"/>
</dbReference>